<evidence type="ECO:0000256" key="2">
    <source>
        <dbReference type="ARBA" id="ARBA00022448"/>
    </source>
</evidence>
<evidence type="ECO:0000256" key="5">
    <source>
        <dbReference type="ARBA" id="ARBA00022989"/>
    </source>
</evidence>
<dbReference type="SUPFAM" id="SSF103473">
    <property type="entry name" value="MFS general substrate transporter"/>
    <property type="match status" value="1"/>
</dbReference>
<keyword evidence="4 8" id="KW-0812">Transmembrane</keyword>
<organism evidence="10 11">
    <name type="scientific">Sphaerisporangium rhizosphaerae</name>
    <dbReference type="NCBI Taxonomy" id="2269375"/>
    <lineage>
        <taxon>Bacteria</taxon>
        <taxon>Bacillati</taxon>
        <taxon>Actinomycetota</taxon>
        <taxon>Actinomycetes</taxon>
        <taxon>Streptosporangiales</taxon>
        <taxon>Streptosporangiaceae</taxon>
        <taxon>Sphaerisporangium</taxon>
    </lineage>
</organism>
<feature type="transmembrane region" description="Helical" evidence="8">
    <location>
        <begin position="303"/>
        <end position="323"/>
    </location>
</feature>
<dbReference type="PANTHER" id="PTHR42718:SF47">
    <property type="entry name" value="METHYL VIOLOGEN RESISTANCE PROTEIN SMVA"/>
    <property type="match status" value="1"/>
</dbReference>
<keyword evidence="3" id="KW-1003">Cell membrane</keyword>
<evidence type="ECO:0000256" key="7">
    <source>
        <dbReference type="SAM" id="MobiDB-lite"/>
    </source>
</evidence>
<dbReference type="PANTHER" id="PTHR42718">
    <property type="entry name" value="MAJOR FACILITATOR SUPERFAMILY MULTIDRUG TRANSPORTER MFSC"/>
    <property type="match status" value="1"/>
</dbReference>
<proteinExistence type="predicted"/>
<feature type="transmembrane region" description="Helical" evidence="8">
    <location>
        <begin position="202"/>
        <end position="221"/>
    </location>
</feature>
<dbReference type="RefSeq" id="WP_380829099.1">
    <property type="nucleotide sequence ID" value="NZ_JBHTCG010000016.1"/>
</dbReference>
<comment type="subcellular location">
    <subcellularLocation>
        <location evidence="1">Cell membrane</location>
        <topology evidence="1">Multi-pass membrane protein</topology>
    </subcellularLocation>
</comment>
<dbReference type="Pfam" id="PF07690">
    <property type="entry name" value="MFS_1"/>
    <property type="match status" value="1"/>
</dbReference>
<evidence type="ECO:0000256" key="6">
    <source>
        <dbReference type="ARBA" id="ARBA00023136"/>
    </source>
</evidence>
<evidence type="ECO:0000256" key="4">
    <source>
        <dbReference type="ARBA" id="ARBA00022692"/>
    </source>
</evidence>
<feature type="transmembrane region" description="Helical" evidence="8">
    <location>
        <begin position="360"/>
        <end position="382"/>
    </location>
</feature>
<feature type="domain" description="Major facilitator superfamily (MFS) profile" evidence="9">
    <location>
        <begin position="16"/>
        <end position="499"/>
    </location>
</feature>
<feature type="compositionally biased region" description="Low complexity" evidence="7">
    <location>
        <begin position="527"/>
        <end position="542"/>
    </location>
</feature>
<feature type="transmembrane region" description="Helical" evidence="8">
    <location>
        <begin position="107"/>
        <end position="128"/>
    </location>
</feature>
<protein>
    <submittedName>
        <fullName evidence="10">MFS transporter</fullName>
    </submittedName>
</protein>
<comment type="caution">
    <text evidence="10">The sequence shown here is derived from an EMBL/GenBank/DDBJ whole genome shotgun (WGS) entry which is preliminary data.</text>
</comment>
<dbReference type="Gene3D" id="1.20.1250.20">
    <property type="entry name" value="MFS general substrate transporter like domains"/>
    <property type="match status" value="2"/>
</dbReference>
<feature type="transmembrane region" description="Helical" evidence="8">
    <location>
        <begin position="227"/>
        <end position="248"/>
    </location>
</feature>
<feature type="transmembrane region" description="Helical" evidence="8">
    <location>
        <begin position="82"/>
        <end position="101"/>
    </location>
</feature>
<feature type="transmembrane region" description="Helical" evidence="8">
    <location>
        <begin position="14"/>
        <end position="39"/>
    </location>
</feature>
<evidence type="ECO:0000256" key="3">
    <source>
        <dbReference type="ARBA" id="ARBA00022475"/>
    </source>
</evidence>
<dbReference type="InterPro" id="IPR020846">
    <property type="entry name" value="MFS_dom"/>
</dbReference>
<feature type="transmembrane region" description="Helical" evidence="8">
    <location>
        <begin position="140"/>
        <end position="160"/>
    </location>
</feature>
<evidence type="ECO:0000256" key="8">
    <source>
        <dbReference type="SAM" id="Phobius"/>
    </source>
</evidence>
<accession>A0ABW2P738</accession>
<dbReference type="InterPro" id="IPR036259">
    <property type="entry name" value="MFS_trans_sf"/>
</dbReference>
<reference evidence="11" key="1">
    <citation type="journal article" date="2019" name="Int. J. Syst. Evol. Microbiol.">
        <title>The Global Catalogue of Microorganisms (GCM) 10K type strain sequencing project: providing services to taxonomists for standard genome sequencing and annotation.</title>
        <authorList>
            <consortium name="The Broad Institute Genomics Platform"/>
            <consortium name="The Broad Institute Genome Sequencing Center for Infectious Disease"/>
            <person name="Wu L."/>
            <person name="Ma J."/>
        </authorList>
    </citation>
    <scope>NUCLEOTIDE SEQUENCE [LARGE SCALE GENOMIC DNA]</scope>
    <source>
        <strain evidence="11">CECT 7649</strain>
    </source>
</reference>
<feature type="transmembrane region" description="Helical" evidence="8">
    <location>
        <begin position="335"/>
        <end position="354"/>
    </location>
</feature>
<dbReference type="PROSITE" id="PS50850">
    <property type="entry name" value="MFS"/>
    <property type="match status" value="1"/>
</dbReference>
<keyword evidence="2" id="KW-0813">Transport</keyword>
<keyword evidence="6 8" id="KW-0472">Membrane</keyword>
<feature type="transmembrane region" description="Helical" evidence="8">
    <location>
        <begin position="269"/>
        <end position="291"/>
    </location>
</feature>
<feature type="transmembrane region" description="Helical" evidence="8">
    <location>
        <begin position="51"/>
        <end position="70"/>
    </location>
</feature>
<dbReference type="InterPro" id="IPR011701">
    <property type="entry name" value="MFS"/>
</dbReference>
<sequence>MTDEVRLKAGRREWVGLAVLALPAILVALDIFVVLLALPEVSAKLGANSTQQLWIVDIYGFMVAGFLITAGNLGDRIGRRKLLLIGAAAFGLASIVAAYSTSAITLIIARAVLGIAGATLGPSTLSLISNMFRDDKQRATAIGVWAGSFSIGAIIGPVVGGVLLEHFWWGSVFLLGVPPMVLLLIAGPILLPEYRNPDAGKIDFTSVALSLAAVLPVIYGIKELARTGWNTIPLVALVFGLVMAVVFLRRQRALSDPLLDLRLFTNKMFNTELGSMLLYSALTGTTMLFIAQYFQTVAGMTPLQAGLGLLPGLLLGIVSVTVGPQLGGRFKPAHLIAGGLVIVVAGLTILSFSTSAAGMIIGYAVWCLGGGPLLTLGMGLVVGSVPPEKAGSASSLAQISNEFGYALGIATVGTIGTLVYRTQVADAIPAGVPAAAAGAARESVSGAAAAAGGLPGQVADTLLAPAHAAFTSGLHVVAAISALVVLGVAILNAVVLKDLPAFGQPPAGQDGGEAGGPSQAAGEAQPGGASDGASDGEAHASAQASRDQVAVAGHES</sequence>
<feature type="transmembrane region" description="Helical" evidence="8">
    <location>
        <begin position="473"/>
        <end position="496"/>
    </location>
</feature>
<evidence type="ECO:0000259" key="9">
    <source>
        <dbReference type="PROSITE" id="PS50850"/>
    </source>
</evidence>
<gene>
    <name evidence="10" type="ORF">ACFQSB_23495</name>
</gene>
<evidence type="ECO:0000256" key="1">
    <source>
        <dbReference type="ARBA" id="ARBA00004651"/>
    </source>
</evidence>
<feature type="region of interest" description="Disordered" evidence="7">
    <location>
        <begin position="505"/>
        <end position="556"/>
    </location>
</feature>
<dbReference type="CDD" id="cd17321">
    <property type="entry name" value="MFS_MMR_MDR_like"/>
    <property type="match status" value="1"/>
</dbReference>
<dbReference type="EMBL" id="JBHTCG010000016">
    <property type="protein sequence ID" value="MFC7385194.1"/>
    <property type="molecule type" value="Genomic_DNA"/>
</dbReference>
<keyword evidence="5 8" id="KW-1133">Transmembrane helix</keyword>
<feature type="transmembrane region" description="Helical" evidence="8">
    <location>
        <begin position="403"/>
        <end position="420"/>
    </location>
</feature>
<name>A0ABW2P738_9ACTN</name>
<feature type="transmembrane region" description="Helical" evidence="8">
    <location>
        <begin position="166"/>
        <end position="190"/>
    </location>
</feature>
<dbReference type="Proteomes" id="UP001596496">
    <property type="component" value="Unassembled WGS sequence"/>
</dbReference>
<evidence type="ECO:0000313" key="11">
    <source>
        <dbReference type="Proteomes" id="UP001596496"/>
    </source>
</evidence>
<keyword evidence="11" id="KW-1185">Reference proteome</keyword>
<evidence type="ECO:0000313" key="10">
    <source>
        <dbReference type="EMBL" id="MFC7385194.1"/>
    </source>
</evidence>
<dbReference type="PRINTS" id="PR01036">
    <property type="entry name" value="TCRTETB"/>
</dbReference>